<protein>
    <submittedName>
        <fullName evidence="2">Uncharacterized protein</fullName>
    </submittedName>
</protein>
<organism evidence="2 3">
    <name type="scientific">Trichophyton rubrum (strain ATCC MYA-4607 / CBS 118892)</name>
    <name type="common">Athlete's foot fungus</name>
    <dbReference type="NCBI Taxonomy" id="559305"/>
    <lineage>
        <taxon>Eukaryota</taxon>
        <taxon>Fungi</taxon>
        <taxon>Dikarya</taxon>
        <taxon>Ascomycota</taxon>
        <taxon>Pezizomycotina</taxon>
        <taxon>Eurotiomycetes</taxon>
        <taxon>Eurotiomycetidae</taxon>
        <taxon>Onygenales</taxon>
        <taxon>Arthrodermataceae</taxon>
        <taxon>Trichophyton</taxon>
    </lineage>
</organism>
<dbReference type="OrthoDB" id="10618494at2759"/>
<accession>A0A080WN40</accession>
<keyword evidence="3" id="KW-1185">Reference proteome</keyword>
<dbReference type="HOGENOM" id="CLU_2238551_0_0_1"/>
<dbReference type="EMBL" id="GG700654">
    <property type="protein sequence ID" value="KFL62232.1"/>
    <property type="molecule type" value="Genomic_DNA"/>
</dbReference>
<dbReference type="RefSeq" id="XP_047606833.1">
    <property type="nucleotide sequence ID" value="XM_047751353.1"/>
</dbReference>
<name>A0A080WN40_TRIRC</name>
<reference evidence="3" key="1">
    <citation type="journal article" date="2012" name="MBio">
        <title>Comparative genome analysis of Trichophyton rubrum and related dermatophytes reveals candidate genes involved in infection.</title>
        <authorList>
            <person name="Martinez D.A."/>
            <person name="Oliver B.G."/>
            <person name="Graeser Y."/>
            <person name="Goldberg J.M."/>
            <person name="Li W."/>
            <person name="Martinez-Rossi N.M."/>
            <person name="Monod M."/>
            <person name="Shelest E."/>
            <person name="Barton R.C."/>
            <person name="Birch E."/>
            <person name="Brakhage A.A."/>
            <person name="Chen Z."/>
            <person name="Gurr S.J."/>
            <person name="Heiman D."/>
            <person name="Heitman J."/>
            <person name="Kosti I."/>
            <person name="Rossi A."/>
            <person name="Saif S."/>
            <person name="Samalova M."/>
            <person name="Saunders C.W."/>
            <person name="Shea T."/>
            <person name="Summerbell R.C."/>
            <person name="Xu J."/>
            <person name="Young S."/>
            <person name="Zeng Q."/>
            <person name="Birren B.W."/>
            <person name="Cuomo C.A."/>
            <person name="White T.C."/>
        </authorList>
    </citation>
    <scope>NUCLEOTIDE SEQUENCE [LARGE SCALE GENOMIC DNA]</scope>
    <source>
        <strain evidence="3">ATCC MYA-4607 / CBS 118892</strain>
    </source>
</reference>
<evidence type="ECO:0000313" key="2">
    <source>
        <dbReference type="EMBL" id="KFL62232.1"/>
    </source>
</evidence>
<dbReference type="GeneID" id="71777598"/>
<feature type="region of interest" description="Disordered" evidence="1">
    <location>
        <begin position="1"/>
        <end position="29"/>
    </location>
</feature>
<dbReference type="InParanoid" id="A0A080WN40"/>
<sequence length="105" mass="11423">MAKANKRLKKSRQPARPARAQQPKNADERPSTALFLCVLALCRRGRGFTAPAVQPITAGKSPPPLRPRMQEAMRIMKDGARNRLGRVGEPSSCHGPTSIGIIIIT</sequence>
<dbReference type="AlphaFoldDB" id="A0A080WN40"/>
<gene>
    <name evidence="2" type="ORF">TERG_12391</name>
</gene>
<evidence type="ECO:0000313" key="3">
    <source>
        <dbReference type="Proteomes" id="UP000008864"/>
    </source>
</evidence>
<evidence type="ECO:0000256" key="1">
    <source>
        <dbReference type="SAM" id="MobiDB-lite"/>
    </source>
</evidence>
<feature type="compositionally biased region" description="Low complexity" evidence="1">
    <location>
        <begin position="14"/>
        <end position="23"/>
    </location>
</feature>
<proteinExistence type="predicted"/>
<dbReference type="Proteomes" id="UP000008864">
    <property type="component" value="Unassembled WGS sequence"/>
</dbReference>
<feature type="compositionally biased region" description="Basic residues" evidence="1">
    <location>
        <begin position="1"/>
        <end position="13"/>
    </location>
</feature>